<evidence type="ECO:0000256" key="1">
    <source>
        <dbReference type="SAM" id="Phobius"/>
    </source>
</evidence>
<keyword evidence="3" id="KW-1185">Reference proteome</keyword>
<sequence length="71" mass="7778">MLDDAKGYFLITCIVVGFLVSAGFFWAGQVMGYDQAEETSQAMGLAILLDVMVALLSLIWGLVSLKEPEQY</sequence>
<organism evidence="2 3">
    <name type="scientific">Thalassolituus maritimus</name>
    <dbReference type="NCBI Taxonomy" id="484498"/>
    <lineage>
        <taxon>Bacteria</taxon>
        <taxon>Pseudomonadati</taxon>
        <taxon>Pseudomonadota</taxon>
        <taxon>Gammaproteobacteria</taxon>
        <taxon>Oceanospirillales</taxon>
        <taxon>Oceanospirillaceae</taxon>
        <taxon>Thalassolituus</taxon>
    </lineage>
</organism>
<accession>A0A1N7NJU5</accession>
<gene>
    <name evidence="2" type="ORF">SAMN05421686_10766</name>
</gene>
<proteinExistence type="predicted"/>
<dbReference type="AlphaFoldDB" id="A0A1N7NJU5"/>
<feature type="transmembrane region" description="Helical" evidence="1">
    <location>
        <begin position="7"/>
        <end position="27"/>
    </location>
</feature>
<protein>
    <submittedName>
        <fullName evidence="2">Uncharacterized protein</fullName>
    </submittedName>
</protein>
<reference evidence="3" key="1">
    <citation type="submission" date="2017-01" db="EMBL/GenBank/DDBJ databases">
        <authorList>
            <person name="Varghese N."/>
            <person name="Submissions S."/>
        </authorList>
    </citation>
    <scope>NUCLEOTIDE SEQUENCE [LARGE SCALE GENOMIC DNA]</scope>
    <source>
        <strain evidence="3">DSM 24913</strain>
    </source>
</reference>
<dbReference type="EMBL" id="FTOH01000007">
    <property type="protein sequence ID" value="SIS98557.1"/>
    <property type="molecule type" value="Genomic_DNA"/>
</dbReference>
<name>A0A1N7NJU5_9GAMM</name>
<evidence type="ECO:0000313" key="2">
    <source>
        <dbReference type="EMBL" id="SIS98557.1"/>
    </source>
</evidence>
<keyword evidence="1" id="KW-0472">Membrane</keyword>
<dbReference type="Proteomes" id="UP000185639">
    <property type="component" value="Unassembled WGS sequence"/>
</dbReference>
<dbReference type="STRING" id="484498.SAMN05421686_10766"/>
<keyword evidence="1" id="KW-1133">Transmembrane helix</keyword>
<evidence type="ECO:0000313" key="3">
    <source>
        <dbReference type="Proteomes" id="UP000185639"/>
    </source>
</evidence>
<feature type="transmembrane region" description="Helical" evidence="1">
    <location>
        <begin position="42"/>
        <end position="63"/>
    </location>
</feature>
<keyword evidence="1" id="KW-0812">Transmembrane</keyword>